<sequence length="214" mass="22348">MLSALLDLVLPVVCGGCAMPGVAWCRSCAGELNDAPAPARPRVDPGVPVWTLGPYRGARRNAVVAAKERGRRDLAEPLGLALAVAVARLRRWGECPAGPLIVVPAPTRARAARARGGDPVTRMACAAARHDRSLHVHPVLVTARGVRDSVGLSAAERRRNLAGRIVVRPCPVPRALPVLLVDDILTTGATAAESVRVLRSAGFATFGTVAIAHA</sequence>
<comment type="caution">
    <text evidence="2">The sequence shown here is derived from an EMBL/GenBank/DDBJ whole genome shotgun (WGS) entry which is preliminary data.</text>
</comment>
<dbReference type="PANTHER" id="PTHR47505:SF1">
    <property type="entry name" value="DNA UTILIZATION PROTEIN YHGH"/>
    <property type="match status" value="1"/>
</dbReference>
<reference evidence="2 3" key="1">
    <citation type="submission" date="2023-08" db="EMBL/GenBank/DDBJ databases">
        <authorList>
            <person name="Girao M."/>
            <person name="Carvalho M.F."/>
        </authorList>
    </citation>
    <scope>NUCLEOTIDE SEQUENCE [LARGE SCALE GENOMIC DNA]</scope>
    <source>
        <strain evidence="2 3">CC-R104</strain>
    </source>
</reference>
<evidence type="ECO:0000313" key="3">
    <source>
        <dbReference type="Proteomes" id="UP001331936"/>
    </source>
</evidence>
<comment type="similarity">
    <text evidence="1">Belongs to the ComF/GntX family.</text>
</comment>
<proteinExistence type="inferred from homology"/>
<dbReference type="Gene3D" id="3.40.50.2020">
    <property type="match status" value="1"/>
</dbReference>
<name>A0ABU7JS44_9NOCA</name>
<dbReference type="EMBL" id="JAUZMZ010000058">
    <property type="protein sequence ID" value="MEE2032853.1"/>
    <property type="molecule type" value="Genomic_DNA"/>
</dbReference>
<accession>A0ABU7JS44</accession>
<keyword evidence="3" id="KW-1185">Reference proteome</keyword>
<gene>
    <name evidence="2" type="ORF">Q8814_12130</name>
</gene>
<dbReference type="PANTHER" id="PTHR47505">
    <property type="entry name" value="DNA UTILIZATION PROTEIN YHGH"/>
    <property type="match status" value="1"/>
</dbReference>
<organism evidence="2 3">
    <name type="scientific">Rhodococcus chondri</name>
    <dbReference type="NCBI Taxonomy" id="3065941"/>
    <lineage>
        <taxon>Bacteria</taxon>
        <taxon>Bacillati</taxon>
        <taxon>Actinomycetota</taxon>
        <taxon>Actinomycetes</taxon>
        <taxon>Mycobacteriales</taxon>
        <taxon>Nocardiaceae</taxon>
        <taxon>Rhodococcus</taxon>
    </lineage>
</organism>
<dbReference type="RefSeq" id="WP_330152272.1">
    <property type="nucleotide sequence ID" value="NZ_JAUZMZ010000058.1"/>
</dbReference>
<dbReference type="Proteomes" id="UP001331936">
    <property type="component" value="Unassembled WGS sequence"/>
</dbReference>
<dbReference type="CDD" id="cd06223">
    <property type="entry name" value="PRTases_typeI"/>
    <property type="match status" value="1"/>
</dbReference>
<dbReference type="InterPro" id="IPR029057">
    <property type="entry name" value="PRTase-like"/>
</dbReference>
<evidence type="ECO:0000256" key="1">
    <source>
        <dbReference type="ARBA" id="ARBA00008007"/>
    </source>
</evidence>
<dbReference type="InterPro" id="IPR051910">
    <property type="entry name" value="ComF/GntX_DNA_util-trans"/>
</dbReference>
<dbReference type="SUPFAM" id="SSF53271">
    <property type="entry name" value="PRTase-like"/>
    <property type="match status" value="1"/>
</dbReference>
<evidence type="ECO:0000313" key="2">
    <source>
        <dbReference type="EMBL" id="MEE2032853.1"/>
    </source>
</evidence>
<dbReference type="InterPro" id="IPR000836">
    <property type="entry name" value="PRTase_dom"/>
</dbReference>
<protein>
    <submittedName>
        <fullName evidence="2">ComF family protein</fullName>
    </submittedName>
</protein>